<evidence type="ECO:0000313" key="3">
    <source>
        <dbReference type="Proteomes" id="UP000824540"/>
    </source>
</evidence>
<protein>
    <submittedName>
        <fullName evidence="2">Uncharacterized protein</fullName>
    </submittedName>
</protein>
<evidence type="ECO:0000256" key="1">
    <source>
        <dbReference type="SAM" id="MobiDB-lite"/>
    </source>
</evidence>
<reference evidence="2" key="1">
    <citation type="thesis" date="2021" institute="BYU ScholarsArchive" country="Provo, UT, USA">
        <title>Applications of and Algorithms for Genome Assembly and Genomic Analyses with an Emphasis on Marine Teleosts.</title>
        <authorList>
            <person name="Pickett B.D."/>
        </authorList>
    </citation>
    <scope>NUCLEOTIDE SEQUENCE</scope>
    <source>
        <strain evidence="2">HI-2016</strain>
    </source>
</reference>
<proteinExistence type="predicted"/>
<feature type="region of interest" description="Disordered" evidence="1">
    <location>
        <begin position="18"/>
        <end position="44"/>
    </location>
</feature>
<dbReference type="EMBL" id="JAFBMS010000210">
    <property type="protein sequence ID" value="KAG9333200.1"/>
    <property type="molecule type" value="Genomic_DNA"/>
</dbReference>
<dbReference type="AlphaFoldDB" id="A0A8T2N194"/>
<evidence type="ECO:0000313" key="2">
    <source>
        <dbReference type="EMBL" id="KAG9333200.1"/>
    </source>
</evidence>
<feature type="compositionally biased region" description="Basic and acidic residues" evidence="1">
    <location>
        <begin position="30"/>
        <end position="44"/>
    </location>
</feature>
<gene>
    <name evidence="2" type="ORF">JZ751_012981</name>
</gene>
<dbReference type="Proteomes" id="UP000824540">
    <property type="component" value="Unassembled WGS sequence"/>
</dbReference>
<name>A0A8T2N194_9TELE</name>
<organism evidence="2 3">
    <name type="scientific">Albula glossodonta</name>
    <name type="common">roundjaw bonefish</name>
    <dbReference type="NCBI Taxonomy" id="121402"/>
    <lineage>
        <taxon>Eukaryota</taxon>
        <taxon>Metazoa</taxon>
        <taxon>Chordata</taxon>
        <taxon>Craniata</taxon>
        <taxon>Vertebrata</taxon>
        <taxon>Euteleostomi</taxon>
        <taxon>Actinopterygii</taxon>
        <taxon>Neopterygii</taxon>
        <taxon>Teleostei</taxon>
        <taxon>Albuliformes</taxon>
        <taxon>Albulidae</taxon>
        <taxon>Albula</taxon>
    </lineage>
</organism>
<sequence>MVTVGAVRRKRGICDPRGLGHGAQQVSRKVCREDEKQPGQRQEVGEETEKLFVILILLISQRQPQPF</sequence>
<comment type="caution">
    <text evidence="2">The sequence shown here is derived from an EMBL/GenBank/DDBJ whole genome shotgun (WGS) entry which is preliminary data.</text>
</comment>
<keyword evidence="3" id="KW-1185">Reference proteome</keyword>
<accession>A0A8T2N194</accession>